<evidence type="ECO:0000256" key="2">
    <source>
        <dbReference type="ARBA" id="ARBA00006003"/>
    </source>
</evidence>
<gene>
    <name evidence="13" type="ORF">NYM_LOCUS1586</name>
</gene>
<dbReference type="Gramene" id="NC1G0111250.1">
    <property type="protein sequence ID" value="NC1G0111250.1:cds"/>
    <property type="gene ID" value="NC1G0111250"/>
</dbReference>
<keyword evidence="3" id="KW-0328">Glycosyltransferase</keyword>
<reference evidence="13" key="1">
    <citation type="submission" date="2019-09" db="EMBL/GenBank/DDBJ databases">
        <authorList>
            <person name="Zhang L."/>
        </authorList>
    </citation>
    <scope>NUCLEOTIDE SEQUENCE</scope>
</reference>
<feature type="transmembrane region" description="Helical" evidence="12">
    <location>
        <begin position="48"/>
        <end position="68"/>
    </location>
</feature>
<comment type="similarity">
    <text evidence="2">Belongs to the glycosyltransferase 29 family.</text>
</comment>
<keyword evidence="4" id="KW-0808">Transferase</keyword>
<evidence type="ECO:0000256" key="4">
    <source>
        <dbReference type="ARBA" id="ARBA00022679"/>
    </source>
</evidence>
<keyword evidence="10" id="KW-0325">Glycoprotein</keyword>
<dbReference type="PANTHER" id="PTHR46779">
    <property type="entry name" value="BETA-1,6-GALACTOSYLTRANSFERASE GALT29A"/>
    <property type="match status" value="1"/>
</dbReference>
<dbReference type="GO" id="GO:0008373">
    <property type="term" value="F:sialyltransferase activity"/>
    <property type="evidence" value="ECO:0007669"/>
    <property type="project" value="InterPro"/>
</dbReference>
<dbReference type="GO" id="GO:0000139">
    <property type="term" value="C:Golgi membrane"/>
    <property type="evidence" value="ECO:0007669"/>
    <property type="project" value="UniProtKB-SubCell"/>
</dbReference>
<accession>A0A5K0V7T4</accession>
<dbReference type="PIRSF" id="PIRSF005557">
    <property type="entry name" value="Sialyl_trans"/>
    <property type="match status" value="1"/>
</dbReference>
<evidence type="ECO:0000256" key="7">
    <source>
        <dbReference type="ARBA" id="ARBA00022989"/>
    </source>
</evidence>
<dbReference type="PANTHER" id="PTHR46779:SF1">
    <property type="entry name" value="BETA-1,6-GALACTOSYLTRANSFERASE GALT29A"/>
    <property type="match status" value="1"/>
</dbReference>
<evidence type="ECO:0000256" key="3">
    <source>
        <dbReference type="ARBA" id="ARBA00022676"/>
    </source>
</evidence>
<evidence type="ECO:0000256" key="9">
    <source>
        <dbReference type="ARBA" id="ARBA00023136"/>
    </source>
</evidence>
<protein>
    <recommendedName>
        <fullName evidence="14">Sialyltransferase-like protein</fullName>
    </recommendedName>
</protein>
<sequence>MQGLLGKWRAFHLELPGLSSFLLGLSHSFNHHRLLLPKISQMKRPIRPLFIIFLLVLLCTFFSFHAAVRRSFNSANSEASSTPTISSLPPAVHNATFLSYAATEIGESNVRKEITDLLEGNYPHGRYRSISSWRHDNHEAKHVRSNRIPVQLMNFRYHSLWPEFRKSLRDWVRNKRFHPEVMEELVSLVKHPIDRHYGLPQNNSRYASCAVVGNSGILLKKEYGALIDGHEAVIRLNNARIEGFQKNVGWKTTISFVNSNILHLCARRMSCFCHPYGEKVPMVMYICQAVHFMDFTFCNRSHNAPLIITDARFDILCARIVKYYSLKRFVELTGKSVEEWGAAHDGSMFHYSSGMQAIMLAVGLCDKVSVFGFGKSADAKHHYHTNQKAELHLHDYEAEYIFYKDLVEHPDSIPFLEGSKFKIPPVTIYN</sequence>
<keyword evidence="8" id="KW-0333">Golgi apparatus</keyword>
<keyword evidence="7 12" id="KW-1133">Transmembrane helix</keyword>
<keyword evidence="5 12" id="KW-0812">Transmembrane</keyword>
<dbReference type="Gene3D" id="3.90.1480.20">
    <property type="entry name" value="Glycosyl transferase family 29"/>
    <property type="match status" value="1"/>
</dbReference>
<evidence type="ECO:0000256" key="5">
    <source>
        <dbReference type="ARBA" id="ARBA00022692"/>
    </source>
</evidence>
<evidence type="ECO:0000256" key="10">
    <source>
        <dbReference type="ARBA" id="ARBA00023180"/>
    </source>
</evidence>
<evidence type="ECO:0000256" key="6">
    <source>
        <dbReference type="ARBA" id="ARBA00022968"/>
    </source>
</evidence>
<organism evidence="13">
    <name type="scientific">Nymphaea colorata</name>
    <name type="common">pocket water lily</name>
    <dbReference type="NCBI Taxonomy" id="210225"/>
    <lineage>
        <taxon>Eukaryota</taxon>
        <taxon>Viridiplantae</taxon>
        <taxon>Streptophyta</taxon>
        <taxon>Embryophyta</taxon>
        <taxon>Tracheophyta</taxon>
        <taxon>Spermatophyta</taxon>
        <taxon>Magnoliopsida</taxon>
        <taxon>Nymphaeales</taxon>
        <taxon>Nymphaeaceae</taxon>
        <taxon>Nymphaea</taxon>
    </lineage>
</organism>
<dbReference type="Pfam" id="PF00777">
    <property type="entry name" value="Glyco_transf_29"/>
    <property type="match status" value="1"/>
</dbReference>
<evidence type="ECO:0008006" key="14">
    <source>
        <dbReference type="Google" id="ProtNLM"/>
    </source>
</evidence>
<evidence type="ECO:0000256" key="1">
    <source>
        <dbReference type="ARBA" id="ARBA00004323"/>
    </source>
</evidence>
<evidence type="ECO:0000256" key="8">
    <source>
        <dbReference type="ARBA" id="ARBA00023034"/>
    </source>
</evidence>
<evidence type="ECO:0000313" key="13">
    <source>
        <dbReference type="EMBL" id="VVV37190.1"/>
    </source>
</evidence>
<proteinExistence type="inferred from homology"/>
<comment type="subcellular location">
    <subcellularLocation>
        <location evidence="1">Golgi apparatus membrane</location>
        <topology evidence="1">Single-pass type II membrane protein</topology>
    </subcellularLocation>
</comment>
<keyword evidence="6" id="KW-0735">Signal-anchor</keyword>
<keyword evidence="9 12" id="KW-0472">Membrane</keyword>
<dbReference type="EMBL" id="LR721774">
    <property type="protein sequence ID" value="VVV37190.1"/>
    <property type="molecule type" value="Genomic_DNA"/>
</dbReference>
<dbReference type="InterPro" id="IPR001675">
    <property type="entry name" value="Glyco_trans_29"/>
</dbReference>
<dbReference type="CDD" id="cd19952">
    <property type="entry name" value="GT29"/>
    <property type="match status" value="1"/>
</dbReference>
<evidence type="ECO:0000256" key="11">
    <source>
        <dbReference type="PIRSR" id="PIRSR005557-2"/>
    </source>
</evidence>
<dbReference type="AlphaFoldDB" id="A0A5K0V7T4"/>
<feature type="disulfide bond" evidence="11">
    <location>
        <begin position="209"/>
        <end position="365"/>
    </location>
</feature>
<dbReference type="InterPro" id="IPR012163">
    <property type="entry name" value="Sialyl_trans"/>
</dbReference>
<name>A0A5K0V7T4_9MAGN</name>
<evidence type="ECO:0000256" key="12">
    <source>
        <dbReference type="SAM" id="Phobius"/>
    </source>
</evidence>
<dbReference type="OMA" id="RERCNCH"/>
<dbReference type="InterPro" id="IPR038578">
    <property type="entry name" value="GT29-like_sf"/>
</dbReference>
<dbReference type="OrthoDB" id="10264956at2759"/>